<dbReference type="EMBL" id="CP002364">
    <property type="protein sequence ID" value="ADW17693.1"/>
    <property type="molecule type" value="Genomic_DNA"/>
</dbReference>
<evidence type="ECO:0000313" key="3">
    <source>
        <dbReference type="EMBL" id="ADW17693.1"/>
    </source>
</evidence>
<organism evidence="3 4">
    <name type="scientific">Desulfobulbus propionicus (strain ATCC 33891 / DSM 2032 / VKM B-1956 / 1pr3)</name>
    <dbReference type="NCBI Taxonomy" id="577650"/>
    <lineage>
        <taxon>Bacteria</taxon>
        <taxon>Pseudomonadati</taxon>
        <taxon>Thermodesulfobacteriota</taxon>
        <taxon>Desulfobulbia</taxon>
        <taxon>Desulfobulbales</taxon>
        <taxon>Desulfobulbaceae</taxon>
        <taxon>Desulfobulbus</taxon>
    </lineage>
</organism>
<dbReference type="CDD" id="cd07197">
    <property type="entry name" value="nitrilase"/>
    <property type="match status" value="1"/>
</dbReference>
<dbReference type="KEGG" id="dpr:Despr_1539"/>
<dbReference type="Proteomes" id="UP000006365">
    <property type="component" value="Chromosome"/>
</dbReference>
<dbReference type="GO" id="GO:0016811">
    <property type="term" value="F:hydrolase activity, acting on carbon-nitrogen (but not peptide) bonds, in linear amides"/>
    <property type="evidence" value="ECO:0007669"/>
    <property type="project" value="TreeGrafter"/>
</dbReference>
<dbReference type="PANTHER" id="PTHR43674">
    <property type="entry name" value="NITRILASE C965.09-RELATED"/>
    <property type="match status" value="1"/>
</dbReference>
<accession>A0A7U3YM16</accession>
<dbReference type="RefSeq" id="WP_015724234.1">
    <property type="nucleotide sequence ID" value="NC_014972.1"/>
</dbReference>
<dbReference type="PANTHER" id="PTHR43674:SF16">
    <property type="entry name" value="CARBON-NITROGEN FAMILY, PUTATIVE (AFU_ORTHOLOGUE AFUA_5G02350)-RELATED"/>
    <property type="match status" value="1"/>
</dbReference>
<dbReference type="InterPro" id="IPR003010">
    <property type="entry name" value="C-N_Hydrolase"/>
</dbReference>
<dbReference type="SUPFAM" id="SSF56317">
    <property type="entry name" value="Carbon-nitrogen hydrolase"/>
    <property type="match status" value="1"/>
</dbReference>
<reference evidence="3 4" key="1">
    <citation type="journal article" date="2011" name="Stand. Genomic Sci.">
        <title>Complete genome sequence of Desulfobulbus propionicus type strain (1pr3).</title>
        <authorList>
            <person name="Pagani I."/>
            <person name="Lapidus A."/>
            <person name="Nolan M."/>
            <person name="Lucas S."/>
            <person name="Hammon N."/>
            <person name="Deshpande S."/>
            <person name="Cheng J.F."/>
            <person name="Chertkov O."/>
            <person name="Davenport K."/>
            <person name="Tapia R."/>
            <person name="Han C."/>
            <person name="Goodwin L."/>
            <person name="Pitluck S."/>
            <person name="Liolios K."/>
            <person name="Mavromatis K."/>
            <person name="Ivanova N."/>
            <person name="Mikhailova N."/>
            <person name="Pati A."/>
            <person name="Chen A."/>
            <person name="Palaniappan K."/>
            <person name="Land M."/>
            <person name="Hauser L."/>
            <person name="Chang Y.J."/>
            <person name="Jeffries C.D."/>
            <person name="Detter J.C."/>
            <person name="Brambilla E."/>
            <person name="Kannan K.P."/>
            <person name="Djao O.D."/>
            <person name="Rohde M."/>
            <person name="Pukall R."/>
            <person name="Spring S."/>
            <person name="Goker M."/>
            <person name="Sikorski J."/>
            <person name="Woyke T."/>
            <person name="Bristow J."/>
            <person name="Eisen J.A."/>
            <person name="Markowitz V."/>
            <person name="Hugenholtz P."/>
            <person name="Kyrpides N.C."/>
            <person name="Klenk H.P."/>
        </authorList>
    </citation>
    <scope>NUCLEOTIDE SEQUENCE [LARGE SCALE GENOMIC DNA]</scope>
    <source>
        <strain evidence="4">ATCC 33891 / DSM 2032 / 1pr3</strain>
    </source>
</reference>
<evidence type="ECO:0000313" key="4">
    <source>
        <dbReference type="Proteomes" id="UP000006365"/>
    </source>
</evidence>
<gene>
    <name evidence="3" type="ordered locus">Despr_1539</name>
</gene>
<keyword evidence="1" id="KW-0378">Hydrolase</keyword>
<dbReference type="PROSITE" id="PS50263">
    <property type="entry name" value="CN_HYDROLASE"/>
    <property type="match status" value="1"/>
</dbReference>
<sequence>MSFLKLALIHSAAEHKQTARNRDRLLDLFRQAGEAGAQLVVAPEMAVSGYSFDNRQDIAPYTETASGPTVTALAELARHHGLYACIGLAERDVRSSIFYNSAFVLDPQGVLVCRYRKINAEYRWACPGNPRADNTFVTPWGRVGVLICSDSYHSLLPRITALRGADLLLIPANWPPTGLDPREIWRTRALENGIVVAACNRTGMDLVMDCRQGPSAVFDPHGATLLNCSSPDSRLLLVDLPLNADRQLATARRQRLAQRRMADIGDCYLNLAGISDLTSFLRLPPPGRLAIECLVAQSPGQTIEELTTAPRFGEEQQTLLVLPAGEYGDVALDRLQTLCAKTGLNIVVYREGENAGLYWLDGKGEPRCWPWQRHQPRETALPRIDCGSARVLLAPLAALRHPEPVLAGVKQGCDLVVTSEAHLSADDRLIAGVRTIEGLAVAVCAGNGSGVWMTPEGHQRWEEVLAGPGESCRYLLDTHRTRKKRFQDRVDYDRLLANDD</sequence>
<proteinExistence type="predicted"/>
<name>A0A7U3YM16_DESPD</name>
<dbReference type="InterPro" id="IPR036526">
    <property type="entry name" value="C-N_Hydrolase_sf"/>
</dbReference>
<evidence type="ECO:0000259" key="2">
    <source>
        <dbReference type="PROSITE" id="PS50263"/>
    </source>
</evidence>
<protein>
    <submittedName>
        <fullName evidence="3">Nitrilase/cyanide hydratase and apolipoprotein N-acyltransferase</fullName>
    </submittedName>
</protein>
<dbReference type="InterPro" id="IPR050345">
    <property type="entry name" value="Aliph_Amidase/BUP"/>
</dbReference>
<feature type="domain" description="CN hydrolase" evidence="2">
    <location>
        <begin position="4"/>
        <end position="242"/>
    </location>
</feature>
<keyword evidence="4" id="KW-1185">Reference proteome</keyword>
<dbReference type="Pfam" id="PF00795">
    <property type="entry name" value="CN_hydrolase"/>
    <property type="match status" value="1"/>
</dbReference>
<dbReference type="Gene3D" id="3.60.110.10">
    <property type="entry name" value="Carbon-nitrogen hydrolase"/>
    <property type="match status" value="1"/>
</dbReference>
<evidence type="ECO:0000256" key="1">
    <source>
        <dbReference type="ARBA" id="ARBA00022801"/>
    </source>
</evidence>
<dbReference type="AlphaFoldDB" id="A0A7U3YM16"/>